<keyword evidence="7" id="KW-1185">Reference proteome</keyword>
<evidence type="ECO:0000256" key="2">
    <source>
        <dbReference type="ARBA" id="ARBA00023136"/>
    </source>
</evidence>
<dbReference type="Pfam" id="PF01103">
    <property type="entry name" value="Omp85"/>
    <property type="match status" value="1"/>
</dbReference>
<evidence type="ECO:0000256" key="1">
    <source>
        <dbReference type="ARBA" id="ARBA00022805"/>
    </source>
</evidence>
<feature type="region of interest" description="Disordered" evidence="4">
    <location>
        <begin position="89"/>
        <end position="115"/>
    </location>
</feature>
<proteinExistence type="predicted"/>
<dbReference type="FunCoup" id="D8TK08">
    <property type="interactions" value="511"/>
</dbReference>
<dbReference type="KEGG" id="vcn:VOLCADRAFT_103183"/>
<feature type="domain" description="Bacterial surface antigen (D15)" evidence="5">
    <location>
        <begin position="456"/>
        <end position="787"/>
    </location>
</feature>
<name>D8TK08_VOLCA</name>
<dbReference type="EMBL" id="GL378325">
    <property type="protein sequence ID" value="EFJ52164.1"/>
    <property type="molecule type" value="Genomic_DNA"/>
</dbReference>
<evidence type="ECO:0000259" key="5">
    <source>
        <dbReference type="Pfam" id="PF01103"/>
    </source>
</evidence>
<dbReference type="Gene3D" id="2.40.160.50">
    <property type="entry name" value="membrane protein fhac: a member of the omp85/tpsb transporter family"/>
    <property type="match status" value="1"/>
</dbReference>
<dbReference type="OrthoDB" id="1161695at2759"/>
<evidence type="ECO:0000256" key="4">
    <source>
        <dbReference type="SAM" id="MobiDB-lite"/>
    </source>
</evidence>
<evidence type="ECO:0000313" key="7">
    <source>
        <dbReference type="Proteomes" id="UP000001058"/>
    </source>
</evidence>
<dbReference type="PANTHER" id="PTHR12815">
    <property type="entry name" value="SORTING AND ASSEMBLY MACHINERY SAMM50 PROTEIN FAMILY MEMBER"/>
    <property type="match status" value="1"/>
</dbReference>
<feature type="compositionally biased region" description="Polar residues" evidence="4">
    <location>
        <begin position="32"/>
        <end position="43"/>
    </location>
</feature>
<keyword evidence="2" id="KW-0472">Membrane</keyword>
<dbReference type="GO" id="GO:0009707">
    <property type="term" value="C:chloroplast outer membrane"/>
    <property type="evidence" value="ECO:0007669"/>
    <property type="project" value="UniProtKB-SubCell"/>
</dbReference>
<keyword evidence="1" id="KW-0934">Plastid</keyword>
<keyword evidence="1" id="KW-1002">Plastid outer membrane</keyword>
<dbReference type="GeneID" id="9618102"/>
<dbReference type="Proteomes" id="UP000001058">
    <property type="component" value="Unassembled WGS sequence"/>
</dbReference>
<protein>
    <recommendedName>
        <fullName evidence="5">Bacterial surface antigen (D15) domain-containing protein</fullName>
    </recommendedName>
</protein>
<dbReference type="eggNOG" id="ENOG502QTZ3">
    <property type="taxonomic scope" value="Eukaryota"/>
</dbReference>
<evidence type="ECO:0000256" key="3">
    <source>
        <dbReference type="ARBA" id="ARBA00024013"/>
    </source>
</evidence>
<evidence type="ECO:0000313" key="6">
    <source>
        <dbReference type="EMBL" id="EFJ52164.1"/>
    </source>
</evidence>
<dbReference type="STRING" id="3068.D8TK08"/>
<dbReference type="InterPro" id="IPR000184">
    <property type="entry name" value="Bac_surfAg_D15"/>
</dbReference>
<sequence length="802" mass="87946">MLGRTATCPGRLAARPTPRVASRPLSVRVQAAQPQVNQTDQECSSSSNCSGSTFSQPAPIGRLSIFGIPSALSAFALVPNFGGFGGSGSGRGGGGGGGGGGGPDSGNGQPDGGWAIPLFDLAASAEGKETDSKKGRNWKDLITDTEDLEHKPGERTGTNRCVEIVIEGWPEVGNLPTESELKDLLTVQEGHIFEKQDLLDDRRKLEIQYEDYIAEVEIRTEFVDDVSNHQRVVYRFTPHKFRGINAIDIKGASLMPAEEMERICTECLPPQPYMVDIAVMDKVRNRIEQWYQSRGLPFCYVGFFDGMEDGILRANVTEAKVDNVSVRFVRPKLTGDSELEYSVHDEGRIVKAEKVIEASGFQHLHSFVKGNHYHVEDGYDAMNSIFSCGLLEDINIEPEQDPQDVNKINVKIRCEEVQPKSMELDLDWSFQLKNGLPSLTRQSLIPGGSVEVTRENLFGNSESATLSLSASDWRNPSADLGFTFSYSEPFYKPHTTRNLQLFNTRKTSTIFTPGGEAEVPPVFVDRFGLKGWTSEITGQDNKVEHALMLQLVSALDENGQVVAKGTKVQRGYYADNGPPTTVSGNGRDLSLSYQGFFVLDDVRFINGNQLGTRMAFQVDQGLNPSIRLPGGRTIGLSGGIYNRATASYTKFMEAPFLPKLTMEQLWKERKAPYTVVLHAKAGNALGELGAYDYFSLGGPYSVRGYSHGEIGAAKRFLELATEVRVPLKNFKLPGTAYGFVEYGSDLGSGRELMGNPTEYYRKPGRGMSYGVGIKALGACRFEYARDCNAGSGTLLVNFGERF</sequence>
<organism evidence="7">
    <name type="scientific">Volvox carteri f. nagariensis</name>
    <dbReference type="NCBI Taxonomy" id="3068"/>
    <lineage>
        <taxon>Eukaryota</taxon>
        <taxon>Viridiplantae</taxon>
        <taxon>Chlorophyta</taxon>
        <taxon>core chlorophytes</taxon>
        <taxon>Chlorophyceae</taxon>
        <taxon>CS clade</taxon>
        <taxon>Chlamydomonadales</taxon>
        <taxon>Volvocaceae</taxon>
        <taxon>Volvox</taxon>
    </lineage>
</organism>
<comment type="subcellular location">
    <subcellularLocation>
        <location evidence="3">Plastid</location>
        <location evidence="3">Chloroplast outer membrane</location>
    </subcellularLocation>
</comment>
<dbReference type="PANTHER" id="PTHR12815:SF42">
    <property type="entry name" value="BACTERIAL SURFACE ANTIGEN (D15) DOMAIN-CONTAINING PROTEIN"/>
    <property type="match status" value="1"/>
</dbReference>
<feature type="compositionally biased region" description="Gly residues" evidence="4">
    <location>
        <begin position="89"/>
        <end position="111"/>
    </location>
</feature>
<gene>
    <name evidence="6" type="ORF">VOLCADRAFT_103183</name>
</gene>
<dbReference type="RefSeq" id="XP_002946938.1">
    <property type="nucleotide sequence ID" value="XM_002946892.1"/>
</dbReference>
<accession>D8TK08</accession>
<dbReference type="InterPro" id="IPR039910">
    <property type="entry name" value="D15-like"/>
</dbReference>
<feature type="region of interest" description="Disordered" evidence="4">
    <location>
        <begin position="1"/>
        <end position="54"/>
    </location>
</feature>
<dbReference type="InParanoid" id="D8TK08"/>
<dbReference type="AlphaFoldDB" id="D8TK08"/>
<feature type="compositionally biased region" description="Low complexity" evidence="4">
    <location>
        <begin position="44"/>
        <end position="54"/>
    </location>
</feature>
<reference evidence="6 7" key="1">
    <citation type="journal article" date="2010" name="Science">
        <title>Genomic analysis of organismal complexity in the multicellular green alga Volvox carteri.</title>
        <authorList>
            <person name="Prochnik S.E."/>
            <person name="Umen J."/>
            <person name="Nedelcu A.M."/>
            <person name="Hallmann A."/>
            <person name="Miller S.M."/>
            <person name="Nishii I."/>
            <person name="Ferris P."/>
            <person name="Kuo A."/>
            <person name="Mitros T."/>
            <person name="Fritz-Laylin L.K."/>
            <person name="Hellsten U."/>
            <person name="Chapman J."/>
            <person name="Simakov O."/>
            <person name="Rensing S.A."/>
            <person name="Terry A."/>
            <person name="Pangilinan J."/>
            <person name="Kapitonov V."/>
            <person name="Jurka J."/>
            <person name="Salamov A."/>
            <person name="Shapiro H."/>
            <person name="Schmutz J."/>
            <person name="Grimwood J."/>
            <person name="Lindquist E."/>
            <person name="Lucas S."/>
            <person name="Grigoriev I.V."/>
            <person name="Schmitt R."/>
            <person name="Kirk D."/>
            <person name="Rokhsar D.S."/>
        </authorList>
    </citation>
    <scope>NUCLEOTIDE SEQUENCE [LARGE SCALE GENOMIC DNA]</scope>
    <source>
        <strain evidence="7">f. Nagariensis / Eve</strain>
    </source>
</reference>